<organism evidence="1 2">
    <name type="scientific">Cricetulus griseus</name>
    <name type="common">Chinese hamster</name>
    <name type="synonym">Cricetulus barabensis griseus</name>
    <dbReference type="NCBI Taxonomy" id="10029"/>
    <lineage>
        <taxon>Eukaryota</taxon>
        <taxon>Metazoa</taxon>
        <taxon>Chordata</taxon>
        <taxon>Craniata</taxon>
        <taxon>Vertebrata</taxon>
        <taxon>Euteleostomi</taxon>
        <taxon>Mammalia</taxon>
        <taxon>Eutheria</taxon>
        <taxon>Euarchontoglires</taxon>
        <taxon>Glires</taxon>
        <taxon>Rodentia</taxon>
        <taxon>Myomorpha</taxon>
        <taxon>Muroidea</taxon>
        <taxon>Cricetidae</taxon>
        <taxon>Cricetinae</taxon>
        <taxon>Cricetulus</taxon>
    </lineage>
</organism>
<protein>
    <submittedName>
        <fullName evidence="1">Uncharacterized protein</fullName>
    </submittedName>
</protein>
<gene>
    <name evidence="1" type="ORF">I79_017067</name>
</gene>
<reference evidence="2" key="1">
    <citation type="journal article" date="2011" name="Nat. Biotechnol.">
        <title>The genomic sequence of the Chinese hamster ovary (CHO)-K1 cell line.</title>
        <authorList>
            <person name="Xu X."/>
            <person name="Nagarajan H."/>
            <person name="Lewis N.E."/>
            <person name="Pan S."/>
            <person name="Cai Z."/>
            <person name="Liu X."/>
            <person name="Chen W."/>
            <person name="Xie M."/>
            <person name="Wang W."/>
            <person name="Hammond S."/>
            <person name="Andersen M.R."/>
            <person name="Neff N."/>
            <person name="Passarelli B."/>
            <person name="Koh W."/>
            <person name="Fan H.C."/>
            <person name="Wang J."/>
            <person name="Gui Y."/>
            <person name="Lee K.H."/>
            <person name="Betenbaugh M.J."/>
            <person name="Quake S.R."/>
            <person name="Famili I."/>
            <person name="Palsson B.O."/>
            <person name="Wang J."/>
        </authorList>
    </citation>
    <scope>NUCLEOTIDE SEQUENCE [LARGE SCALE GENOMIC DNA]</scope>
    <source>
        <strain evidence="2">CHO K1 cell line</strain>
    </source>
</reference>
<dbReference type="Proteomes" id="UP000001075">
    <property type="component" value="Unassembled WGS sequence"/>
</dbReference>
<name>G3I124_CRIGR</name>
<dbReference type="EMBL" id="JH001041">
    <property type="protein sequence ID" value="EGV94422.1"/>
    <property type="molecule type" value="Genomic_DNA"/>
</dbReference>
<evidence type="ECO:0000313" key="2">
    <source>
        <dbReference type="Proteomes" id="UP000001075"/>
    </source>
</evidence>
<dbReference type="InParanoid" id="G3I124"/>
<evidence type="ECO:0000313" key="1">
    <source>
        <dbReference type="EMBL" id="EGV94422.1"/>
    </source>
</evidence>
<sequence length="62" mass="7147">MCHEVLRKYDQVLEHKRVTDEHFLGKGQRVLHTPVYKLSAMAVPCTSVPHHQNLEGWPTKGL</sequence>
<proteinExistence type="predicted"/>
<dbReference type="AlphaFoldDB" id="G3I124"/>
<accession>G3I124</accession>